<evidence type="ECO:0000313" key="1">
    <source>
        <dbReference type="EMBL" id="GFT43696.1"/>
    </source>
</evidence>
<organism evidence="1 2">
    <name type="scientific">Nephila pilipes</name>
    <name type="common">Giant wood spider</name>
    <name type="synonym">Nephila maculata</name>
    <dbReference type="NCBI Taxonomy" id="299642"/>
    <lineage>
        <taxon>Eukaryota</taxon>
        <taxon>Metazoa</taxon>
        <taxon>Ecdysozoa</taxon>
        <taxon>Arthropoda</taxon>
        <taxon>Chelicerata</taxon>
        <taxon>Arachnida</taxon>
        <taxon>Araneae</taxon>
        <taxon>Araneomorphae</taxon>
        <taxon>Entelegynae</taxon>
        <taxon>Araneoidea</taxon>
        <taxon>Nephilidae</taxon>
        <taxon>Nephila</taxon>
    </lineage>
</organism>
<protein>
    <submittedName>
        <fullName evidence="1">Uncharacterized protein</fullName>
    </submittedName>
</protein>
<evidence type="ECO:0000313" key="2">
    <source>
        <dbReference type="Proteomes" id="UP000887013"/>
    </source>
</evidence>
<reference evidence="1" key="1">
    <citation type="submission" date="2020-08" db="EMBL/GenBank/DDBJ databases">
        <title>Multicomponent nature underlies the extraordinary mechanical properties of spider dragline silk.</title>
        <authorList>
            <person name="Kono N."/>
            <person name="Nakamura H."/>
            <person name="Mori M."/>
            <person name="Yoshida Y."/>
            <person name="Ohtoshi R."/>
            <person name="Malay A.D."/>
            <person name="Moran D.A.P."/>
            <person name="Tomita M."/>
            <person name="Numata K."/>
            <person name="Arakawa K."/>
        </authorList>
    </citation>
    <scope>NUCLEOTIDE SEQUENCE</scope>
</reference>
<gene>
    <name evidence="1" type="ORF">NPIL_416631</name>
</gene>
<proteinExistence type="predicted"/>
<sequence length="157" mass="17665">MASLATFPTFQSKLKIELCQRRQGECSSSGSHPHANRDDADNLLQKPINPACYSAWDTIQRRGWGRPAGAEAQLVKGESASKKNVSLNSQVLTDWSEIGRFLTPSRYRLSDFFQSRGELEKRRTSRSWKREKKTRPTGCASENGFSFQTGTFLLEGC</sequence>
<keyword evidence="2" id="KW-1185">Reference proteome</keyword>
<accession>A0A8X6P1H8</accession>
<dbReference type="AlphaFoldDB" id="A0A8X6P1H8"/>
<dbReference type="Proteomes" id="UP000887013">
    <property type="component" value="Unassembled WGS sequence"/>
</dbReference>
<name>A0A8X6P1H8_NEPPI</name>
<comment type="caution">
    <text evidence="1">The sequence shown here is derived from an EMBL/GenBank/DDBJ whole genome shotgun (WGS) entry which is preliminary data.</text>
</comment>
<dbReference type="EMBL" id="BMAW01015427">
    <property type="protein sequence ID" value="GFT43696.1"/>
    <property type="molecule type" value="Genomic_DNA"/>
</dbReference>